<dbReference type="Proteomes" id="UP000510621">
    <property type="component" value="Chromosome"/>
</dbReference>
<protein>
    <submittedName>
        <fullName evidence="1">Uncharacterized protein</fullName>
    </submittedName>
</protein>
<name>A0A7L6AYC5_9GAMM</name>
<accession>A0A7L6AYC5</accession>
<sequence>MFEEEFIPLIVYLRDQQTLVSAQVSLAIKYLQVGKNSDRANQLLCSSLQAAQIMRLPIAKQIEAILQHFGMACGE</sequence>
<organism evidence="1 2">
    <name type="scientific">Candidatus Thiothrix singaporensis</name>
    <dbReference type="NCBI Taxonomy" id="2799669"/>
    <lineage>
        <taxon>Bacteria</taxon>
        <taxon>Pseudomonadati</taxon>
        <taxon>Pseudomonadota</taxon>
        <taxon>Gammaproteobacteria</taxon>
        <taxon>Thiotrichales</taxon>
        <taxon>Thiotrichaceae</taxon>
        <taxon>Thiothrix</taxon>
    </lineage>
</organism>
<reference evidence="1" key="1">
    <citation type="submission" date="2020-06" db="EMBL/GenBank/DDBJ databases">
        <title>Analysis procedures for assessing recovery of high quality, complete, closed genomes from Nanopore long read metagenome sequencing.</title>
        <authorList>
            <person name="Bessarab I."/>
            <person name="Arumugam K."/>
            <person name="Haryono M."/>
            <person name="Liu X."/>
            <person name="Roy S."/>
            <person name="Zuniga-Montanez R.E."/>
            <person name="Qiu G."/>
            <person name="Drautz-Moses D.I."/>
            <person name="Law Y.Y."/>
            <person name="Wuertz S."/>
            <person name="Lauro F.M."/>
            <person name="Huson D.H."/>
            <person name="Williams R.B."/>
        </authorList>
    </citation>
    <scope>NUCLEOTIDE SEQUENCE [LARGE SCALE GENOMIC DNA]</scope>
    <source>
        <strain evidence="1">SSD2</strain>
    </source>
</reference>
<dbReference type="KEGG" id="this:HZT40_23070"/>
<proteinExistence type="predicted"/>
<dbReference type="EMBL" id="CP059265">
    <property type="protein sequence ID" value="QLQ34023.1"/>
    <property type="molecule type" value="Genomic_DNA"/>
</dbReference>
<gene>
    <name evidence="1" type="ORF">HZT40_23070</name>
</gene>
<evidence type="ECO:0000313" key="1">
    <source>
        <dbReference type="EMBL" id="QLQ34023.1"/>
    </source>
</evidence>
<evidence type="ECO:0000313" key="2">
    <source>
        <dbReference type="Proteomes" id="UP000510621"/>
    </source>
</evidence>
<keyword evidence="2" id="KW-1185">Reference proteome</keyword>
<dbReference type="AlphaFoldDB" id="A0A7L6AYC5"/>